<organism evidence="2 3">
    <name type="scientific">Sclerotinia sclerotiorum (strain ATCC 18683 / 1980 / Ss-1)</name>
    <name type="common">White mold</name>
    <name type="synonym">Whetzelinia sclerotiorum</name>
    <dbReference type="NCBI Taxonomy" id="665079"/>
    <lineage>
        <taxon>Eukaryota</taxon>
        <taxon>Fungi</taxon>
        <taxon>Dikarya</taxon>
        <taxon>Ascomycota</taxon>
        <taxon>Pezizomycotina</taxon>
        <taxon>Leotiomycetes</taxon>
        <taxon>Helotiales</taxon>
        <taxon>Sclerotiniaceae</taxon>
        <taxon>Sclerotinia</taxon>
    </lineage>
</organism>
<feature type="compositionally biased region" description="Basic and acidic residues" evidence="1">
    <location>
        <begin position="1"/>
        <end position="18"/>
    </location>
</feature>
<dbReference type="OrthoDB" id="3492888at2759"/>
<dbReference type="Proteomes" id="UP000177798">
    <property type="component" value="Chromosome 4"/>
</dbReference>
<proteinExistence type="predicted"/>
<gene>
    <name evidence="2" type="ORF">sscle_04g035320</name>
</gene>
<protein>
    <submittedName>
        <fullName evidence="2">Uncharacterized protein</fullName>
    </submittedName>
</protein>
<evidence type="ECO:0000313" key="3">
    <source>
        <dbReference type="Proteomes" id="UP000177798"/>
    </source>
</evidence>
<accession>A0A1D9Q1P8</accession>
<evidence type="ECO:0000313" key="2">
    <source>
        <dbReference type="EMBL" id="APA08762.1"/>
    </source>
</evidence>
<name>A0A1D9Q1P8_SCLS1</name>
<reference evidence="3" key="1">
    <citation type="journal article" date="2017" name="Genome Biol. Evol.">
        <title>The complete genome sequence of the phytopathogenic fungus Sclerotinia sclerotiorum reveals insights into the genome architecture of broad host range pathogens.</title>
        <authorList>
            <person name="Derbyshire M."/>
            <person name="Denton-Giles M."/>
            <person name="Hegedus D."/>
            <person name="Seifbarghy S."/>
            <person name="Rollins J."/>
            <person name="van Kan J."/>
            <person name="Seidl M.F."/>
            <person name="Faino L."/>
            <person name="Mbengue M."/>
            <person name="Navaud O."/>
            <person name="Raffaele S."/>
            <person name="Hammond-Kosack K."/>
            <person name="Heard S."/>
            <person name="Oliver R."/>
        </authorList>
    </citation>
    <scope>NUCLEOTIDE SEQUENCE [LARGE SCALE GENOMIC DNA]</scope>
    <source>
        <strain evidence="3">ATCC 18683 / 1980 / Ss-1</strain>
    </source>
</reference>
<dbReference type="VEuPathDB" id="FungiDB:sscle_04g035320"/>
<feature type="region of interest" description="Disordered" evidence="1">
    <location>
        <begin position="1"/>
        <end position="58"/>
    </location>
</feature>
<dbReference type="AlphaFoldDB" id="A0A1D9Q1P8"/>
<feature type="compositionally biased region" description="Polar residues" evidence="1">
    <location>
        <begin position="22"/>
        <end position="58"/>
    </location>
</feature>
<sequence>MALENSAHRGDLRRDLARTRTIKNQYPSSQSTNSPPTHDTCLKSNVYTTSNTQNNPQTLNSQTLYRHTIEQAQLFQEPYNAHITQQKEARSLQRSFSSLGVDIPSDFYQSKISGIYQHRAYAPVPEQTYKPAQDYSTQYLAPASTMLPTDDDHHCVETCDEYKINGQDVTDLTDDLNGIGGQFAVYALQVQSYSGSVSQLEADIVQRT</sequence>
<dbReference type="EMBL" id="CP017817">
    <property type="protein sequence ID" value="APA08762.1"/>
    <property type="molecule type" value="Genomic_DNA"/>
</dbReference>
<evidence type="ECO:0000256" key="1">
    <source>
        <dbReference type="SAM" id="MobiDB-lite"/>
    </source>
</evidence>